<accession>A0A8S9SM04</accession>
<dbReference type="EMBL" id="QGKX02000004">
    <property type="protein sequence ID" value="KAF3601033.1"/>
    <property type="molecule type" value="Genomic_DNA"/>
</dbReference>
<feature type="compositionally biased region" description="Basic and acidic residues" evidence="1">
    <location>
        <begin position="53"/>
        <end position="64"/>
    </location>
</feature>
<comment type="caution">
    <text evidence="2">The sequence shown here is derived from an EMBL/GenBank/DDBJ whole genome shotgun (WGS) entry which is preliminary data.</text>
</comment>
<dbReference type="AlphaFoldDB" id="A0A8S9SM04"/>
<evidence type="ECO:0000313" key="2">
    <source>
        <dbReference type="EMBL" id="KAF3601033.1"/>
    </source>
</evidence>
<sequence>MRQMDIQIAQTAECEKRKQGTLPGKTEKNPKECNAVGLRSGRQLSDPAPRKFTAAEKGKHKESEQPPSNAPTNENEEQQPVEVNLSETEQPPEAVRPSPERVPDRENVPKVPYTVPAKATRKDREEIKCRKMLEDLTVRLPLMDAIQMTPSMRRLMKGLMSGKISEDSEFMIVSKE</sequence>
<name>A0A8S9SM04_BRACR</name>
<organism evidence="2 3">
    <name type="scientific">Brassica cretica</name>
    <name type="common">Mustard</name>
    <dbReference type="NCBI Taxonomy" id="69181"/>
    <lineage>
        <taxon>Eukaryota</taxon>
        <taxon>Viridiplantae</taxon>
        <taxon>Streptophyta</taxon>
        <taxon>Embryophyta</taxon>
        <taxon>Tracheophyta</taxon>
        <taxon>Spermatophyta</taxon>
        <taxon>Magnoliopsida</taxon>
        <taxon>eudicotyledons</taxon>
        <taxon>Gunneridae</taxon>
        <taxon>Pentapetalae</taxon>
        <taxon>rosids</taxon>
        <taxon>malvids</taxon>
        <taxon>Brassicales</taxon>
        <taxon>Brassicaceae</taxon>
        <taxon>Brassiceae</taxon>
        <taxon>Brassica</taxon>
    </lineage>
</organism>
<dbReference type="Proteomes" id="UP000712600">
    <property type="component" value="Unassembled WGS sequence"/>
</dbReference>
<protein>
    <submittedName>
        <fullName evidence="2">Uncharacterized protein</fullName>
    </submittedName>
</protein>
<reference evidence="2" key="1">
    <citation type="submission" date="2019-12" db="EMBL/GenBank/DDBJ databases">
        <title>Genome sequencing and annotation of Brassica cretica.</title>
        <authorList>
            <person name="Studholme D.J."/>
            <person name="Sarris P."/>
        </authorList>
    </citation>
    <scope>NUCLEOTIDE SEQUENCE</scope>
    <source>
        <strain evidence="2">PFS-109/04</strain>
        <tissue evidence="2">Leaf</tissue>
    </source>
</reference>
<feature type="compositionally biased region" description="Basic and acidic residues" evidence="1">
    <location>
        <begin position="98"/>
        <end position="108"/>
    </location>
</feature>
<feature type="region of interest" description="Disordered" evidence="1">
    <location>
        <begin position="11"/>
        <end position="123"/>
    </location>
</feature>
<evidence type="ECO:0000313" key="3">
    <source>
        <dbReference type="Proteomes" id="UP000712600"/>
    </source>
</evidence>
<evidence type="ECO:0000256" key="1">
    <source>
        <dbReference type="SAM" id="MobiDB-lite"/>
    </source>
</evidence>
<proteinExistence type="predicted"/>
<gene>
    <name evidence="2" type="ORF">F2Q69_00036606</name>
</gene>